<dbReference type="PIRSF" id="PIRSF000239">
    <property type="entry name" value="AHPC"/>
    <property type="match status" value="1"/>
</dbReference>
<dbReference type="InterPro" id="IPR013766">
    <property type="entry name" value="Thioredoxin_domain"/>
</dbReference>
<evidence type="ECO:0000256" key="5">
    <source>
        <dbReference type="ARBA" id="ARBA00022862"/>
    </source>
</evidence>
<comment type="subunit">
    <text evidence="1">Homodimer; disulfide-linked, upon oxidation. 5 homodimers assemble to form a ring-like decamer.</text>
</comment>
<dbReference type="EC" id="1.11.1.26" evidence="2"/>
<name>Q9AIY3_CARRU</name>
<comment type="catalytic activity">
    <reaction evidence="9">
        <text>a hydroperoxide + NADH + H(+) = an alcohol + NAD(+) + H2O</text>
        <dbReference type="Rhea" id="RHEA:62628"/>
        <dbReference type="ChEBI" id="CHEBI:15377"/>
        <dbReference type="ChEBI" id="CHEBI:15378"/>
        <dbReference type="ChEBI" id="CHEBI:30879"/>
        <dbReference type="ChEBI" id="CHEBI:35924"/>
        <dbReference type="ChEBI" id="CHEBI:57540"/>
        <dbReference type="ChEBI" id="CHEBI:57945"/>
        <dbReference type="EC" id="1.11.1.26"/>
    </reaction>
</comment>
<keyword evidence="6" id="KW-0560">Oxidoreductase</keyword>
<accession>Q9AIY3</accession>
<dbReference type="InterPro" id="IPR000866">
    <property type="entry name" value="AhpC/TSA"/>
</dbReference>
<evidence type="ECO:0000256" key="3">
    <source>
        <dbReference type="ARBA" id="ARBA00017462"/>
    </source>
</evidence>
<evidence type="ECO:0000256" key="10">
    <source>
        <dbReference type="PIRSR" id="PIRSR000239-1"/>
    </source>
</evidence>
<gene>
    <name evidence="12" type="primary">ahpC</name>
</gene>
<dbReference type="SUPFAM" id="SSF52833">
    <property type="entry name" value="Thioredoxin-like"/>
    <property type="match status" value="1"/>
</dbReference>
<evidence type="ECO:0000256" key="6">
    <source>
        <dbReference type="ARBA" id="ARBA00023002"/>
    </source>
</evidence>
<reference evidence="12" key="2">
    <citation type="journal article" date="2001" name="J. Bacteriol.">
        <title>Degenerative minimalism in the genome of a psyllid endosymbiont.</title>
        <authorList>
            <person name="Clark M.A."/>
            <person name="Baumann L."/>
            <person name="Thao M.L."/>
            <person name="Moran N.A."/>
            <person name="Baumann P."/>
        </authorList>
    </citation>
    <scope>NUCLEOTIDE SEQUENCE</scope>
</reference>
<dbReference type="PROSITE" id="PS51352">
    <property type="entry name" value="THIOREDOXIN_2"/>
    <property type="match status" value="1"/>
</dbReference>
<dbReference type="AlphaFoldDB" id="Q9AIY3"/>
<sequence>MLNTKINSFKSIAYFKKKFFEITDKELKNFWNVLFFFSFSYTYICPTELLELSKNINLFKNLKCNIYAISTDSHYTHKNWIENEINFINFPFISDFNHKTSKNYKILNKNDGNCYRSTFIIDPNLIIKSIEIIDISISRSIQEILNKIKMLIFTFKNKNKLCPYNWLKDNNSIDINL</sequence>
<dbReference type="GO" id="GO:0033554">
    <property type="term" value="P:cellular response to stress"/>
    <property type="evidence" value="ECO:0007669"/>
    <property type="project" value="TreeGrafter"/>
</dbReference>
<evidence type="ECO:0000256" key="4">
    <source>
        <dbReference type="ARBA" id="ARBA00022559"/>
    </source>
</evidence>
<evidence type="ECO:0000259" key="11">
    <source>
        <dbReference type="PROSITE" id="PS51352"/>
    </source>
</evidence>
<organism evidence="12">
    <name type="scientific">Carsonella ruddii</name>
    <dbReference type="NCBI Taxonomy" id="114186"/>
    <lineage>
        <taxon>Bacteria</taxon>
        <taxon>Pseudomonadati</taxon>
        <taxon>Pseudomonadota</taxon>
        <taxon>Gammaproteobacteria</taxon>
        <taxon>Oceanospirillales</taxon>
        <taxon>Halomonadaceae</taxon>
        <taxon>Zymobacter group</taxon>
        <taxon>Candidatus Carsonella</taxon>
    </lineage>
</organism>
<proteinExistence type="predicted"/>
<evidence type="ECO:0000256" key="1">
    <source>
        <dbReference type="ARBA" id="ARBA00011654"/>
    </source>
</evidence>
<dbReference type="PANTHER" id="PTHR10681:SF121">
    <property type="entry name" value="ALKYL HYDROPEROXIDE REDUCTASE C"/>
    <property type="match status" value="1"/>
</dbReference>
<evidence type="ECO:0000313" key="12">
    <source>
        <dbReference type="EMBL" id="AAK15391.1"/>
    </source>
</evidence>
<dbReference type="GO" id="GO:0042744">
    <property type="term" value="P:hydrogen peroxide catabolic process"/>
    <property type="evidence" value="ECO:0007669"/>
    <property type="project" value="TreeGrafter"/>
</dbReference>
<keyword evidence="5" id="KW-0049">Antioxidant</keyword>
<keyword evidence="4" id="KW-0575">Peroxidase</keyword>
<dbReference type="Pfam" id="PF00578">
    <property type="entry name" value="AhpC-TSA"/>
    <property type="match status" value="1"/>
</dbReference>
<dbReference type="InterPro" id="IPR024706">
    <property type="entry name" value="Peroxiredoxin_AhpC-typ"/>
</dbReference>
<evidence type="ECO:0000256" key="2">
    <source>
        <dbReference type="ARBA" id="ARBA00013021"/>
    </source>
</evidence>
<feature type="domain" description="Thioredoxin" evidence="11">
    <location>
        <begin position="1"/>
        <end position="153"/>
    </location>
</feature>
<dbReference type="GO" id="GO:0008379">
    <property type="term" value="F:thioredoxin peroxidase activity"/>
    <property type="evidence" value="ECO:0007669"/>
    <property type="project" value="TreeGrafter"/>
</dbReference>
<evidence type="ECO:0000256" key="8">
    <source>
        <dbReference type="ARBA" id="ARBA00032077"/>
    </source>
</evidence>
<evidence type="ECO:0000256" key="7">
    <source>
        <dbReference type="ARBA" id="ARBA00023284"/>
    </source>
</evidence>
<protein>
    <recommendedName>
        <fullName evidence="3">Alkyl hydroperoxide reductase C</fullName>
        <ecNumber evidence="2">1.11.1.26</ecNumber>
    </recommendedName>
    <alternativeName>
        <fullName evidence="8">Peroxiredoxin</fullName>
    </alternativeName>
</protein>
<feature type="active site" description="Cysteine sulfenic acid (-SOH) intermediate; for peroxidase activity" evidence="10">
    <location>
        <position position="45"/>
    </location>
</feature>
<dbReference type="GO" id="GO:0045454">
    <property type="term" value="P:cell redox homeostasis"/>
    <property type="evidence" value="ECO:0007669"/>
    <property type="project" value="TreeGrafter"/>
</dbReference>
<dbReference type="Gene3D" id="3.40.30.10">
    <property type="entry name" value="Glutaredoxin"/>
    <property type="match status" value="1"/>
</dbReference>
<dbReference type="GO" id="GO:0005829">
    <property type="term" value="C:cytosol"/>
    <property type="evidence" value="ECO:0007669"/>
    <property type="project" value="TreeGrafter"/>
</dbReference>
<evidence type="ECO:0000256" key="9">
    <source>
        <dbReference type="ARBA" id="ARBA00047572"/>
    </source>
</evidence>
<keyword evidence="7" id="KW-0676">Redox-active center</keyword>
<dbReference type="InterPro" id="IPR050217">
    <property type="entry name" value="Peroxiredoxin"/>
</dbReference>
<dbReference type="GO" id="GO:0102039">
    <property type="term" value="F:NADH-dependent peroxiredoxin activity"/>
    <property type="evidence" value="ECO:0007669"/>
    <property type="project" value="UniProtKB-EC"/>
</dbReference>
<dbReference type="InterPro" id="IPR036249">
    <property type="entry name" value="Thioredoxin-like_sf"/>
</dbReference>
<reference evidence="12" key="1">
    <citation type="journal article" date="2000" name="Appl. Environ. Microbiol.">
        <title>Cospeciation of psyllids and their primary prokaryotic endosymbionts.</title>
        <authorList>
            <person name="Thao M.L."/>
            <person name="Moran N.A."/>
            <person name="Abbot P."/>
            <person name="Brennan E.B."/>
            <person name="Burckhardt D.H."/>
            <person name="Baumann P."/>
        </authorList>
    </citation>
    <scope>NUCLEOTIDE SEQUENCE</scope>
</reference>
<dbReference type="EMBL" id="AF211141">
    <property type="protein sequence ID" value="AAK15391.1"/>
    <property type="molecule type" value="Genomic_DNA"/>
</dbReference>
<dbReference type="PANTHER" id="PTHR10681">
    <property type="entry name" value="THIOREDOXIN PEROXIDASE"/>
    <property type="match status" value="1"/>
</dbReference>
<dbReference type="GO" id="GO:0006979">
    <property type="term" value="P:response to oxidative stress"/>
    <property type="evidence" value="ECO:0007669"/>
    <property type="project" value="TreeGrafter"/>
</dbReference>